<dbReference type="PANTHER" id="PTHR11941:SF54">
    <property type="entry name" value="ENOYL-COA HYDRATASE, MITOCHONDRIAL"/>
    <property type="match status" value="1"/>
</dbReference>
<dbReference type="FunFam" id="1.10.12.10:FF:000001">
    <property type="entry name" value="Probable enoyl-CoA hydratase, mitochondrial"/>
    <property type="match status" value="1"/>
</dbReference>
<dbReference type="InterPro" id="IPR001753">
    <property type="entry name" value="Enoyl-CoA_hydra/iso"/>
</dbReference>
<dbReference type="AlphaFoldDB" id="A0A3N5BGE4"/>
<dbReference type="Gene3D" id="1.10.12.10">
    <property type="entry name" value="Lyase 2-enoyl-coa Hydratase, Chain A, domain 2"/>
    <property type="match status" value="1"/>
</dbReference>
<dbReference type="OrthoDB" id="9787660at2"/>
<organism evidence="4 5">
    <name type="scientific">Aquisalibacillus elongatus</name>
    <dbReference type="NCBI Taxonomy" id="485577"/>
    <lineage>
        <taxon>Bacteria</taxon>
        <taxon>Bacillati</taxon>
        <taxon>Bacillota</taxon>
        <taxon>Bacilli</taxon>
        <taxon>Bacillales</taxon>
        <taxon>Bacillaceae</taxon>
        <taxon>Aquisalibacillus</taxon>
    </lineage>
</organism>
<dbReference type="InterPro" id="IPR018376">
    <property type="entry name" value="Enoyl-CoA_hyd/isom_CS"/>
</dbReference>
<dbReference type="CDD" id="cd06558">
    <property type="entry name" value="crotonase-like"/>
    <property type="match status" value="1"/>
</dbReference>
<dbReference type="FunFam" id="3.90.226.10:FF:000009">
    <property type="entry name" value="Carnitinyl-CoA dehydratase"/>
    <property type="match status" value="1"/>
</dbReference>
<dbReference type="Gene3D" id="3.90.226.10">
    <property type="entry name" value="2-enoyl-CoA Hydratase, Chain A, domain 1"/>
    <property type="match status" value="1"/>
</dbReference>
<name>A0A3N5BGE4_9BACI</name>
<comment type="caution">
    <text evidence="4">The sequence shown here is derived from an EMBL/GenBank/DDBJ whole genome shotgun (WGS) entry which is preliminary data.</text>
</comment>
<keyword evidence="5" id="KW-1185">Reference proteome</keyword>
<dbReference type="Proteomes" id="UP000276443">
    <property type="component" value="Unassembled WGS sequence"/>
</dbReference>
<protein>
    <submittedName>
        <fullName evidence="4">Short chain enoyl-CoA hydratase</fullName>
    </submittedName>
</protein>
<gene>
    <name evidence="4" type="ORF">EDC24_0754</name>
</gene>
<accession>A0A3N5BGE4</accession>
<dbReference type="SUPFAM" id="SSF52096">
    <property type="entry name" value="ClpP/crotonase"/>
    <property type="match status" value="1"/>
</dbReference>
<keyword evidence="2" id="KW-0456">Lyase</keyword>
<proteinExistence type="inferred from homology"/>
<dbReference type="RefSeq" id="WP_124219836.1">
    <property type="nucleotide sequence ID" value="NZ_RKRF01000007.1"/>
</dbReference>
<dbReference type="PANTHER" id="PTHR11941">
    <property type="entry name" value="ENOYL-COA HYDRATASE-RELATED"/>
    <property type="match status" value="1"/>
</dbReference>
<dbReference type="InterPro" id="IPR014748">
    <property type="entry name" value="Enoyl-CoA_hydra_C"/>
</dbReference>
<sequence>MSTVTFEIVDSYIGVIKLNRPEAANAFSRQLLADFHDVLELVEQKDDLRAVVITSEGEKAFCAGADLKERRTMTQDEVVDTVNEIGRVVTRVDDLKVPTIAAINGAAFGGGLELALACDIRVASNNAKMGLTETSLAIIPGAGGTQRLARLIGLAKAKYYILTAKRFDSLEGREIGLIEEVVSLDELSNKALDIAVQIASNGPVGVKIAKQAINVGFDHDLQTGLKIEKDCYMHTIPTEDRLEALQAFKEKRKPNFKGK</sequence>
<evidence type="ECO:0000313" key="4">
    <source>
        <dbReference type="EMBL" id="RPF55869.1"/>
    </source>
</evidence>
<comment type="similarity">
    <text evidence="1 3">Belongs to the enoyl-CoA hydratase/isomerase family.</text>
</comment>
<evidence type="ECO:0000313" key="5">
    <source>
        <dbReference type="Proteomes" id="UP000276443"/>
    </source>
</evidence>
<dbReference type="GO" id="GO:0016836">
    <property type="term" value="F:hydro-lyase activity"/>
    <property type="evidence" value="ECO:0007669"/>
    <property type="project" value="UniProtKB-ARBA"/>
</dbReference>
<dbReference type="Pfam" id="PF00378">
    <property type="entry name" value="ECH_1"/>
    <property type="match status" value="1"/>
</dbReference>
<dbReference type="InterPro" id="IPR029045">
    <property type="entry name" value="ClpP/crotonase-like_dom_sf"/>
</dbReference>
<evidence type="ECO:0000256" key="1">
    <source>
        <dbReference type="ARBA" id="ARBA00005254"/>
    </source>
</evidence>
<evidence type="ECO:0000256" key="2">
    <source>
        <dbReference type="ARBA" id="ARBA00023239"/>
    </source>
</evidence>
<dbReference type="EMBL" id="RKRF01000007">
    <property type="protein sequence ID" value="RPF55869.1"/>
    <property type="molecule type" value="Genomic_DNA"/>
</dbReference>
<dbReference type="GO" id="GO:0006635">
    <property type="term" value="P:fatty acid beta-oxidation"/>
    <property type="evidence" value="ECO:0007669"/>
    <property type="project" value="TreeGrafter"/>
</dbReference>
<reference evidence="4 5" key="1">
    <citation type="submission" date="2018-11" db="EMBL/GenBank/DDBJ databases">
        <title>Genomic Encyclopedia of Type Strains, Phase IV (KMG-IV): sequencing the most valuable type-strain genomes for metagenomic binning, comparative biology and taxonomic classification.</title>
        <authorList>
            <person name="Goeker M."/>
        </authorList>
    </citation>
    <scope>NUCLEOTIDE SEQUENCE [LARGE SCALE GENOMIC DNA]</scope>
    <source>
        <strain evidence="4 5">DSM 18090</strain>
    </source>
</reference>
<dbReference type="PROSITE" id="PS00166">
    <property type="entry name" value="ENOYL_COA_HYDRATASE"/>
    <property type="match status" value="1"/>
</dbReference>
<evidence type="ECO:0000256" key="3">
    <source>
        <dbReference type="RuleBase" id="RU003707"/>
    </source>
</evidence>